<accession>A0A8J3GWZ9</accession>
<name>A0A8J3GWZ9_9RHOB</name>
<keyword evidence="1" id="KW-1133">Transmembrane helix</keyword>
<organism evidence="3 4">
    <name type="scientific">Seohaeicola zhoushanensis</name>
    <dbReference type="NCBI Taxonomy" id="1569283"/>
    <lineage>
        <taxon>Bacteria</taxon>
        <taxon>Pseudomonadati</taxon>
        <taxon>Pseudomonadota</taxon>
        <taxon>Alphaproteobacteria</taxon>
        <taxon>Rhodobacterales</taxon>
        <taxon>Roseobacteraceae</taxon>
        <taxon>Seohaeicola</taxon>
    </lineage>
</organism>
<dbReference type="RefSeq" id="WP_189679701.1">
    <property type="nucleotide sequence ID" value="NZ_BNCJ01000003.1"/>
</dbReference>
<feature type="transmembrane region" description="Helical" evidence="1">
    <location>
        <begin position="98"/>
        <end position="115"/>
    </location>
</feature>
<evidence type="ECO:0000256" key="1">
    <source>
        <dbReference type="SAM" id="Phobius"/>
    </source>
</evidence>
<reference evidence="3" key="1">
    <citation type="journal article" date="2014" name="Int. J. Syst. Evol. Microbiol.">
        <title>Complete genome sequence of Corynebacterium casei LMG S-19264T (=DSM 44701T), isolated from a smear-ripened cheese.</title>
        <authorList>
            <consortium name="US DOE Joint Genome Institute (JGI-PGF)"/>
            <person name="Walter F."/>
            <person name="Albersmeier A."/>
            <person name="Kalinowski J."/>
            <person name="Ruckert C."/>
        </authorList>
    </citation>
    <scope>NUCLEOTIDE SEQUENCE</scope>
    <source>
        <strain evidence="3">KCTC 42650</strain>
    </source>
</reference>
<keyword evidence="1" id="KW-0472">Membrane</keyword>
<dbReference type="InterPro" id="IPR009936">
    <property type="entry name" value="DUF1468"/>
</dbReference>
<dbReference type="EMBL" id="BNCJ01000003">
    <property type="protein sequence ID" value="GHF46470.1"/>
    <property type="molecule type" value="Genomic_DNA"/>
</dbReference>
<feature type="transmembrane region" description="Helical" evidence="1">
    <location>
        <begin position="76"/>
        <end position="93"/>
    </location>
</feature>
<feature type="transmembrane region" description="Helical" evidence="1">
    <location>
        <begin position="35"/>
        <end position="56"/>
    </location>
</feature>
<proteinExistence type="predicted"/>
<evidence type="ECO:0000259" key="2">
    <source>
        <dbReference type="Pfam" id="PF07331"/>
    </source>
</evidence>
<feature type="domain" description="DUF1468" evidence="2">
    <location>
        <begin position="7"/>
        <end position="148"/>
    </location>
</feature>
<protein>
    <recommendedName>
        <fullName evidence="2">DUF1468 domain-containing protein</fullName>
    </recommendedName>
</protein>
<keyword evidence="1" id="KW-0812">Transmembrane</keyword>
<feature type="transmembrane region" description="Helical" evidence="1">
    <location>
        <begin position="6"/>
        <end position="23"/>
    </location>
</feature>
<feature type="transmembrane region" description="Helical" evidence="1">
    <location>
        <begin position="121"/>
        <end position="139"/>
    </location>
</feature>
<dbReference type="Pfam" id="PF07331">
    <property type="entry name" value="TctB"/>
    <property type="match status" value="1"/>
</dbReference>
<comment type="caution">
    <text evidence="3">The sequence shown here is derived from an EMBL/GenBank/DDBJ whole genome shotgun (WGS) entry which is preliminary data.</text>
</comment>
<evidence type="ECO:0000313" key="4">
    <source>
        <dbReference type="Proteomes" id="UP000626220"/>
    </source>
</evidence>
<gene>
    <name evidence="3" type="ORF">GCM10017056_17720</name>
</gene>
<evidence type="ECO:0000313" key="3">
    <source>
        <dbReference type="EMBL" id="GHF46470.1"/>
    </source>
</evidence>
<dbReference type="Proteomes" id="UP000626220">
    <property type="component" value="Unassembled WGS sequence"/>
</dbReference>
<keyword evidence="4" id="KW-1185">Reference proteome</keyword>
<reference evidence="3" key="2">
    <citation type="submission" date="2020-09" db="EMBL/GenBank/DDBJ databases">
        <authorList>
            <person name="Sun Q."/>
            <person name="Kim S."/>
        </authorList>
    </citation>
    <scope>NUCLEOTIDE SEQUENCE</scope>
    <source>
        <strain evidence="3">KCTC 42650</strain>
    </source>
</reference>
<sequence length="157" mass="17212">MKVSDAISGAVFLLLAAAVFWFTKDFRHMPGQNYGASFFPRTIATCMAGLGLLLVIRGLRSGGPWAVPFDWLRSPRHVANFALVVAVLVLYILFSDWLGFPIAGFAALLVLLLWLRGPAHWLQALVVSAVCVVGMQAFFGEVLRVPLPWGLLQSVAW</sequence>
<dbReference type="AlphaFoldDB" id="A0A8J3GWZ9"/>